<feature type="domain" description="Transglutaminase-like" evidence="3">
    <location>
        <begin position="533"/>
        <end position="606"/>
    </location>
</feature>
<feature type="transmembrane region" description="Helical" evidence="2">
    <location>
        <begin position="215"/>
        <end position="231"/>
    </location>
</feature>
<feature type="transmembrane region" description="Helical" evidence="2">
    <location>
        <begin position="166"/>
        <end position="185"/>
    </location>
</feature>
<feature type="transmembrane region" description="Helical" evidence="2">
    <location>
        <begin position="277"/>
        <end position="298"/>
    </location>
</feature>
<feature type="transmembrane region" description="Helical" evidence="2">
    <location>
        <begin position="109"/>
        <end position="133"/>
    </location>
</feature>
<feature type="compositionally biased region" description="Low complexity" evidence="1">
    <location>
        <begin position="7"/>
        <end position="22"/>
    </location>
</feature>
<dbReference type="InterPro" id="IPR025403">
    <property type="entry name" value="TgpA-like_C"/>
</dbReference>
<evidence type="ECO:0000256" key="1">
    <source>
        <dbReference type="SAM" id="MobiDB-lite"/>
    </source>
</evidence>
<reference evidence="4 5" key="1">
    <citation type="submission" date="2018-09" db="EMBL/GenBank/DDBJ databases">
        <title>Novel species of Cryobacterium.</title>
        <authorList>
            <person name="Liu Q."/>
            <person name="Xin Y.-H."/>
        </authorList>
    </citation>
    <scope>NUCLEOTIDE SEQUENCE [LARGE SCALE GENOMIC DNA]</scope>
    <source>
        <strain evidence="4 5">Hh39</strain>
    </source>
</reference>
<evidence type="ECO:0000313" key="4">
    <source>
        <dbReference type="EMBL" id="RJT84706.1"/>
    </source>
</evidence>
<dbReference type="Gene3D" id="3.10.620.30">
    <property type="match status" value="1"/>
</dbReference>
<name>A0A3A5MGM8_9MICO</name>
<protein>
    <submittedName>
        <fullName evidence="4">DUF4129 domain-containing protein</fullName>
    </submittedName>
</protein>
<dbReference type="PANTHER" id="PTHR42736:SF1">
    <property type="entry name" value="PROTEIN-GLUTAMINE GAMMA-GLUTAMYLTRANSFERASE"/>
    <property type="match status" value="1"/>
</dbReference>
<evidence type="ECO:0000259" key="3">
    <source>
        <dbReference type="SMART" id="SM00460"/>
    </source>
</evidence>
<feature type="transmembrane region" description="Helical" evidence="2">
    <location>
        <begin position="53"/>
        <end position="72"/>
    </location>
</feature>
<feature type="transmembrane region" description="Helical" evidence="2">
    <location>
        <begin position="78"/>
        <end position="97"/>
    </location>
</feature>
<accession>A0A3A5MGM8</accession>
<gene>
    <name evidence="4" type="ORF">D6T64_21395</name>
</gene>
<feature type="region of interest" description="Disordered" evidence="1">
    <location>
        <begin position="1"/>
        <end position="39"/>
    </location>
</feature>
<dbReference type="InterPro" id="IPR002931">
    <property type="entry name" value="Transglutaminase-like"/>
</dbReference>
<feature type="compositionally biased region" description="Low complexity" evidence="1">
    <location>
        <begin position="621"/>
        <end position="649"/>
    </location>
</feature>
<feature type="transmembrane region" description="Helical" evidence="2">
    <location>
        <begin position="192"/>
        <end position="209"/>
    </location>
</feature>
<sequence>MRGGVASSSTRPPTSPKPGTRRCGPARTGRGNSMSSSFARVARRRTAPRSAEWPLMLVLLVLLLTGFSGLAPVLRGSAWWWVIAMMAVVTLAALAALRRIGVPRPLVPVAGLGVLVVVLTLFFGQGTGLLWLIPTPGTVAVVTTLTEQGVSSINEQTTPAVLTEGIAFLLAAGAGILAWLVHLIAVTLRVPAIAGLAVLIPVLIPGLVLSQGVGLVPLVLVGAAYLWLLRIDVRLRQRRSQVETRPARDRAGAPGRAAPRVWASGPWGGPGSGGGSLLLGGVTLVGALTLSLLVPAVATGNGVGSGPGSLFGGGVNPMIDLGQDLRRPDAGPALHYVTTAENRPYLTLLTLDRFEGTTWTSVEDAVDESNTVDAIDRPAGLGDDVATVDFSSSIVIDGVRSTLLPLPMPATRVNGLTGDWYWNSETLTVTGVDATTQGQTYTVSGFEVAPTAEQLRVSSRDYPADAAANLELPEDRPAIIDDTARAVTAGSASAYDSAVALQDFLNGPDFRYDTDAPVEDDYDGGGLGVVGTFLEAKSGYCVHFSSAMAVMARALGIPARISIGYLPGTRTFDQGIETFEVDSHDLHAWPELYFVGVGWVPFEPTPGRGSVPDYAQASANPAPSSTPGAADATAPATPGAAVPTDAGAVPGQTPAGDAIIPAIVFWPGTVLLLALIVVLVPGLLRGWRRRGRLRRIRAGQGADAGAADAWTELTDTALDLGVPVSRTDTPREVARRIADRIGASADPHPAAQAALERVLGRFERLRFARPAPGGNAAGAGSAVLAEAVLAEDVLLVVGALLEASPRVARLRAALSPVSLARSGPRALFGAARGRGPSHA</sequence>
<dbReference type="Pfam" id="PF13559">
    <property type="entry name" value="DUF4129"/>
    <property type="match status" value="1"/>
</dbReference>
<keyword evidence="2" id="KW-0812">Transmembrane</keyword>
<dbReference type="Pfam" id="PF11992">
    <property type="entry name" value="TgpA_N"/>
    <property type="match status" value="1"/>
</dbReference>
<dbReference type="PANTHER" id="PTHR42736">
    <property type="entry name" value="PROTEIN-GLUTAMINE GAMMA-GLUTAMYLTRANSFERASE"/>
    <property type="match status" value="1"/>
</dbReference>
<keyword evidence="2" id="KW-1133">Transmembrane helix</keyword>
<keyword evidence="5" id="KW-1185">Reference proteome</keyword>
<dbReference type="Pfam" id="PF01841">
    <property type="entry name" value="Transglut_core"/>
    <property type="match status" value="1"/>
</dbReference>
<keyword evidence="2" id="KW-0472">Membrane</keyword>
<proteinExistence type="predicted"/>
<dbReference type="SMART" id="SM00460">
    <property type="entry name" value="TGc"/>
    <property type="match status" value="1"/>
</dbReference>
<dbReference type="InterPro" id="IPR038765">
    <property type="entry name" value="Papain-like_cys_pep_sf"/>
</dbReference>
<feature type="transmembrane region" description="Helical" evidence="2">
    <location>
        <begin position="664"/>
        <end position="687"/>
    </location>
</feature>
<dbReference type="InterPro" id="IPR052901">
    <property type="entry name" value="Bact_TGase-like"/>
</dbReference>
<comment type="caution">
    <text evidence="4">The sequence shown here is derived from an EMBL/GenBank/DDBJ whole genome shotgun (WGS) entry which is preliminary data.</text>
</comment>
<dbReference type="EMBL" id="QZVS01000097">
    <property type="protein sequence ID" value="RJT84706.1"/>
    <property type="molecule type" value="Genomic_DNA"/>
</dbReference>
<evidence type="ECO:0000313" key="5">
    <source>
        <dbReference type="Proteomes" id="UP000272015"/>
    </source>
</evidence>
<evidence type="ECO:0000256" key="2">
    <source>
        <dbReference type="SAM" id="Phobius"/>
    </source>
</evidence>
<feature type="region of interest" description="Disordered" evidence="1">
    <location>
        <begin position="611"/>
        <end position="649"/>
    </location>
</feature>
<dbReference type="AlphaFoldDB" id="A0A3A5MGM8"/>
<dbReference type="InterPro" id="IPR021878">
    <property type="entry name" value="TgpA_N"/>
</dbReference>
<organism evidence="4 5">
    <name type="scientific">Cryobacterium melibiosiphilum</name>
    <dbReference type="NCBI Taxonomy" id="995039"/>
    <lineage>
        <taxon>Bacteria</taxon>
        <taxon>Bacillati</taxon>
        <taxon>Actinomycetota</taxon>
        <taxon>Actinomycetes</taxon>
        <taxon>Micrococcales</taxon>
        <taxon>Microbacteriaceae</taxon>
        <taxon>Cryobacterium</taxon>
    </lineage>
</organism>
<dbReference type="SUPFAM" id="SSF54001">
    <property type="entry name" value="Cysteine proteinases"/>
    <property type="match status" value="1"/>
</dbReference>
<dbReference type="Proteomes" id="UP000272015">
    <property type="component" value="Unassembled WGS sequence"/>
</dbReference>